<dbReference type="GO" id="GO:0003697">
    <property type="term" value="F:single-stranded DNA binding"/>
    <property type="evidence" value="ECO:0007669"/>
    <property type="project" value="TreeGrafter"/>
</dbReference>
<keyword evidence="21" id="KW-1185">Reference proteome</keyword>
<dbReference type="PANTHER" id="PTHR11630:SF48">
    <property type="entry name" value="DNA HELICASE MCM9"/>
    <property type="match status" value="1"/>
</dbReference>
<evidence type="ECO:0000256" key="12">
    <source>
        <dbReference type="ARBA" id="ARBA00023242"/>
    </source>
</evidence>
<dbReference type="VEuPathDB" id="VectorBase:PHUM307490"/>
<dbReference type="EnsemblMetazoa" id="PHUM307490-RA">
    <property type="protein sequence ID" value="PHUM307490-PA"/>
    <property type="gene ID" value="PHUM307490"/>
</dbReference>
<dbReference type="OrthoDB" id="271325at2759"/>
<sequence length="854" mass="97285">MSLLEKFIKYLLRNHENELRDILKSGDENQSFSITVSFLALFDEDNALGNELLLEPEKNLSAFNKAAISAQKNLLLELEREDDCENYKIKLKISIRLDELPDFGDSVFPSNNDIGYFVRISGTVIKAGIPKFLEYERDYFCEKCNFSVTSYAIYEKYYLINAPSKCSQCYSTQFKIKENKEMKFIDYQEIKVQEHFGKSKVGTMPKTMLVTLEGDLVDSCKPGDDVIIIGILFRRWKMLKPTFKYDINLVLKANNLIIHCEKKVLLSNMEIKKNFSNFWKNYGDKELIGRNHILKSFCPQIFGMYLAKLAMVIVLAGGVQKTDENGCSTRGTSHLLLVGDSGTGKSHLLRYASRIANHSVFTTGVGSTTAGLTVAAVRESSNWTLEAGALVLSDGGICCIDDFNSIREQDRASIHEAMEQQSISVAKAGMVTKLQSRCSILATTATKEKYDTSVPMSVNVSISSPLLSRFDIVLVLLDSKCQNWDKSLCNFIFNKKEFFKETEESVVSKMDNSLSTNLWSTTDLQSYFSVIKEINPVMSEEAGILLRTYYHYQRMADSRNAARTTVRLLESLIRLSQGHARLMFREKVTVLDALTAIMLVESSTQYSSDGNAVNALHTVLSENPYEEYERLAKSILTNLKLDNLLKEELENIKSDKIIKRKFESDATDILTVKNEKIEVKSKKNIWDINEKVNCESTYENHDGRTNSNNQDYNELMIFKLLPETLNANERDEKINKTLSSPNKLSTNHVVNSESNKRIKLSEEEKEEDFQKILSEDFGINVENIENKKTEIITDDNDINTNNEKQNSLKLNKENFSDATSTNNNEKSKKFKNFFSQINNNNNDDDDDDWDNIDL</sequence>
<evidence type="ECO:0000256" key="7">
    <source>
        <dbReference type="ARBA" id="ARBA00022801"/>
    </source>
</evidence>
<protein>
    <recommendedName>
        <fullName evidence="13">DNA helicase MCM9</fullName>
        <ecNumber evidence="3">3.6.4.12</ecNumber>
    </recommendedName>
    <alternativeName>
        <fullName evidence="14">Minichromosome maintenance 9</fullName>
    </alternativeName>
</protein>
<comment type="catalytic activity">
    <reaction evidence="15">
        <text>ATP + H2O = ADP + phosphate + H(+)</text>
        <dbReference type="Rhea" id="RHEA:13065"/>
        <dbReference type="ChEBI" id="CHEBI:15377"/>
        <dbReference type="ChEBI" id="CHEBI:15378"/>
        <dbReference type="ChEBI" id="CHEBI:30616"/>
        <dbReference type="ChEBI" id="CHEBI:43474"/>
        <dbReference type="ChEBI" id="CHEBI:456216"/>
        <dbReference type="EC" id="3.6.4.12"/>
    </reaction>
</comment>
<dbReference type="SMART" id="SM00350">
    <property type="entry name" value="MCM"/>
    <property type="match status" value="1"/>
</dbReference>
<dbReference type="STRING" id="121224.E0VMB3"/>
<evidence type="ECO:0000256" key="2">
    <source>
        <dbReference type="ARBA" id="ARBA00008010"/>
    </source>
</evidence>
<dbReference type="EC" id="3.6.4.12" evidence="3"/>
<dbReference type="Gene3D" id="2.20.28.10">
    <property type="match status" value="1"/>
</dbReference>
<dbReference type="InterPro" id="IPR003593">
    <property type="entry name" value="AAA+_ATPase"/>
</dbReference>
<evidence type="ECO:0000256" key="14">
    <source>
        <dbReference type="ARBA" id="ARBA00042301"/>
    </source>
</evidence>
<dbReference type="FunFam" id="3.40.50.300:FF:000671">
    <property type="entry name" value="DNA helicase MCM9 isoform X1"/>
    <property type="match status" value="1"/>
</dbReference>
<dbReference type="PROSITE" id="PS00847">
    <property type="entry name" value="MCM_1"/>
    <property type="match status" value="1"/>
</dbReference>
<dbReference type="Pfam" id="PF17855">
    <property type="entry name" value="MCM_lid"/>
    <property type="match status" value="1"/>
</dbReference>
<dbReference type="OMA" id="HYVKQHF"/>
<dbReference type="InterPro" id="IPR031327">
    <property type="entry name" value="MCM"/>
</dbReference>
<evidence type="ECO:0000256" key="3">
    <source>
        <dbReference type="ARBA" id="ARBA00012551"/>
    </source>
</evidence>
<dbReference type="EMBL" id="DS235306">
    <property type="protein sequence ID" value="EEB14519.1"/>
    <property type="molecule type" value="Genomic_DNA"/>
</dbReference>
<dbReference type="GO" id="GO:0005524">
    <property type="term" value="F:ATP binding"/>
    <property type="evidence" value="ECO:0007669"/>
    <property type="project" value="UniProtKB-KW"/>
</dbReference>
<evidence type="ECO:0000256" key="9">
    <source>
        <dbReference type="ARBA" id="ARBA00022840"/>
    </source>
</evidence>
<dbReference type="InterPro" id="IPR025662">
    <property type="entry name" value="Sigma_54_int_dom_ATP-bd_1"/>
</dbReference>
<keyword evidence="11" id="KW-0234">DNA repair</keyword>
<evidence type="ECO:0000256" key="13">
    <source>
        <dbReference type="ARBA" id="ARBA00041085"/>
    </source>
</evidence>
<dbReference type="Pfam" id="PF17207">
    <property type="entry name" value="MCM_OB"/>
    <property type="match status" value="1"/>
</dbReference>
<dbReference type="InParanoid" id="E0VMB3"/>
<feature type="compositionally biased region" description="Basic and acidic residues" evidence="17">
    <location>
        <begin position="754"/>
        <end position="764"/>
    </location>
</feature>
<proteinExistence type="inferred from homology"/>
<comment type="subcellular location">
    <subcellularLocation>
        <location evidence="1">Nucleus</location>
    </subcellularLocation>
</comment>
<dbReference type="PROSITE" id="PS50051">
    <property type="entry name" value="MCM_2"/>
    <property type="match status" value="1"/>
</dbReference>
<dbReference type="GO" id="GO:0016787">
    <property type="term" value="F:hydrolase activity"/>
    <property type="evidence" value="ECO:0007669"/>
    <property type="project" value="UniProtKB-KW"/>
</dbReference>
<evidence type="ECO:0000256" key="10">
    <source>
        <dbReference type="ARBA" id="ARBA00023125"/>
    </source>
</evidence>
<dbReference type="Pfam" id="PF00493">
    <property type="entry name" value="MCM"/>
    <property type="match status" value="1"/>
</dbReference>
<dbReference type="InterPro" id="IPR027417">
    <property type="entry name" value="P-loop_NTPase"/>
</dbReference>
<dbReference type="Gene3D" id="3.40.50.300">
    <property type="entry name" value="P-loop containing nucleotide triphosphate hydrolases"/>
    <property type="match status" value="1"/>
</dbReference>
<keyword evidence="9 16" id="KW-0067">ATP-binding</keyword>
<feature type="region of interest" description="Disordered" evidence="17">
    <location>
        <begin position="796"/>
        <end position="827"/>
    </location>
</feature>
<feature type="region of interest" description="Disordered" evidence="17">
    <location>
        <begin position="736"/>
        <end position="764"/>
    </location>
</feature>
<evidence type="ECO:0000256" key="5">
    <source>
        <dbReference type="ARBA" id="ARBA00022741"/>
    </source>
</evidence>
<name>E0VMB3_PEDHC</name>
<dbReference type="SUPFAM" id="SSF50249">
    <property type="entry name" value="Nucleic acid-binding proteins"/>
    <property type="match status" value="1"/>
</dbReference>
<dbReference type="InterPro" id="IPR058768">
    <property type="entry name" value="MCM9_N"/>
</dbReference>
<evidence type="ECO:0000256" key="17">
    <source>
        <dbReference type="SAM" id="MobiDB-lite"/>
    </source>
</evidence>
<reference evidence="19" key="2">
    <citation type="submission" date="2007-04" db="EMBL/GenBank/DDBJ databases">
        <title>The genome of the human body louse.</title>
        <authorList>
            <consortium name="The Human Body Louse Genome Consortium"/>
            <person name="Kirkness E."/>
            <person name="Walenz B."/>
            <person name="Hass B."/>
            <person name="Bruggner R."/>
            <person name="Strausberg R."/>
        </authorList>
    </citation>
    <scope>NUCLEOTIDE SEQUENCE</scope>
    <source>
        <strain evidence="19">USDA</strain>
    </source>
</reference>
<evidence type="ECO:0000256" key="15">
    <source>
        <dbReference type="ARBA" id="ARBA00047995"/>
    </source>
</evidence>
<organism>
    <name type="scientific">Pediculus humanus subsp. corporis</name>
    <name type="common">Body louse</name>
    <dbReference type="NCBI Taxonomy" id="121224"/>
    <lineage>
        <taxon>Eukaryota</taxon>
        <taxon>Metazoa</taxon>
        <taxon>Ecdysozoa</taxon>
        <taxon>Arthropoda</taxon>
        <taxon>Hexapoda</taxon>
        <taxon>Insecta</taxon>
        <taxon>Pterygota</taxon>
        <taxon>Neoptera</taxon>
        <taxon>Paraneoptera</taxon>
        <taxon>Psocodea</taxon>
        <taxon>Troctomorpha</taxon>
        <taxon>Phthiraptera</taxon>
        <taxon>Anoplura</taxon>
        <taxon>Pediculidae</taxon>
        <taxon>Pediculus</taxon>
    </lineage>
</organism>
<dbReference type="SUPFAM" id="SSF52540">
    <property type="entry name" value="P-loop containing nucleoside triphosphate hydrolases"/>
    <property type="match status" value="1"/>
</dbReference>
<evidence type="ECO:0000256" key="16">
    <source>
        <dbReference type="RuleBase" id="RU004070"/>
    </source>
</evidence>
<keyword evidence="6" id="KW-0227">DNA damage</keyword>
<dbReference type="SMART" id="SM00382">
    <property type="entry name" value="AAA"/>
    <property type="match status" value="1"/>
</dbReference>
<evidence type="ECO:0000256" key="11">
    <source>
        <dbReference type="ARBA" id="ARBA00023204"/>
    </source>
</evidence>
<dbReference type="RefSeq" id="XP_002427257.1">
    <property type="nucleotide sequence ID" value="XM_002427212.1"/>
</dbReference>
<evidence type="ECO:0000256" key="8">
    <source>
        <dbReference type="ARBA" id="ARBA00022806"/>
    </source>
</evidence>
<evidence type="ECO:0000256" key="4">
    <source>
        <dbReference type="ARBA" id="ARBA00022705"/>
    </source>
</evidence>
<keyword evidence="5 16" id="KW-0547">Nucleotide-binding</keyword>
<evidence type="ECO:0000313" key="21">
    <source>
        <dbReference type="Proteomes" id="UP000009046"/>
    </source>
</evidence>
<gene>
    <name evidence="20" type="primary">8239197</name>
    <name evidence="19" type="ORF">Phum_PHUM307490</name>
</gene>
<dbReference type="InterPro" id="IPR012340">
    <property type="entry name" value="NA-bd_OB-fold"/>
</dbReference>
<keyword evidence="7" id="KW-0378">Hydrolase</keyword>
<dbReference type="PRINTS" id="PR01657">
    <property type="entry name" value="MCMFAMILY"/>
</dbReference>
<dbReference type="GO" id="GO:0006260">
    <property type="term" value="P:DNA replication"/>
    <property type="evidence" value="ECO:0007669"/>
    <property type="project" value="InterPro"/>
</dbReference>
<dbReference type="GO" id="GO:0000724">
    <property type="term" value="P:double-strand break repair via homologous recombination"/>
    <property type="evidence" value="ECO:0007669"/>
    <property type="project" value="TreeGrafter"/>
</dbReference>
<comment type="similarity">
    <text evidence="2 16">Belongs to the MCM family.</text>
</comment>
<keyword evidence="12" id="KW-0539">Nucleus</keyword>
<dbReference type="EMBL" id="AAZO01003569">
    <property type="status" value="NOT_ANNOTATED_CDS"/>
    <property type="molecule type" value="Genomic_DNA"/>
</dbReference>
<dbReference type="Pfam" id="PF26066">
    <property type="entry name" value="MCM9_N"/>
    <property type="match status" value="1"/>
</dbReference>
<keyword evidence="8" id="KW-0347">Helicase</keyword>
<dbReference type="InterPro" id="IPR018525">
    <property type="entry name" value="MCM_CS"/>
</dbReference>
<dbReference type="Proteomes" id="UP000009046">
    <property type="component" value="Unassembled WGS sequence"/>
</dbReference>
<feature type="compositionally biased region" description="Polar residues" evidence="17">
    <location>
        <begin position="736"/>
        <end position="753"/>
    </location>
</feature>
<evidence type="ECO:0000256" key="6">
    <source>
        <dbReference type="ARBA" id="ARBA00022763"/>
    </source>
</evidence>
<reference evidence="19" key="1">
    <citation type="submission" date="2007-04" db="EMBL/GenBank/DDBJ databases">
        <title>Annotation of Pediculus humanus corporis strain USDA.</title>
        <authorList>
            <person name="Kirkness E."/>
            <person name="Hannick L."/>
            <person name="Hass B."/>
            <person name="Bruggner R."/>
            <person name="Lawson D."/>
            <person name="Bidwell S."/>
            <person name="Joardar V."/>
            <person name="Caler E."/>
            <person name="Walenz B."/>
            <person name="Inman J."/>
            <person name="Schobel S."/>
            <person name="Galinsky K."/>
            <person name="Amedeo P."/>
            <person name="Strausberg R."/>
        </authorList>
    </citation>
    <scope>NUCLEOTIDE SEQUENCE</scope>
    <source>
        <strain evidence="19">USDA</strain>
    </source>
</reference>
<evidence type="ECO:0000313" key="19">
    <source>
        <dbReference type="EMBL" id="EEB14519.1"/>
    </source>
</evidence>
<keyword evidence="10 16" id="KW-0238">DNA-binding</keyword>
<dbReference type="InterPro" id="IPR001208">
    <property type="entry name" value="MCM_dom"/>
</dbReference>
<dbReference type="GeneID" id="8239197"/>
<accession>E0VMB3</accession>
<dbReference type="GO" id="GO:0042555">
    <property type="term" value="C:MCM complex"/>
    <property type="evidence" value="ECO:0007669"/>
    <property type="project" value="TreeGrafter"/>
</dbReference>
<feature type="domain" description="MCM C-terminal AAA(+) ATPase" evidence="18">
    <location>
        <begin position="289"/>
        <end position="492"/>
    </location>
</feature>
<dbReference type="InterPro" id="IPR033762">
    <property type="entry name" value="MCM_OB"/>
</dbReference>
<dbReference type="InterPro" id="IPR041562">
    <property type="entry name" value="MCM_lid"/>
</dbReference>
<dbReference type="GO" id="GO:0005634">
    <property type="term" value="C:nucleus"/>
    <property type="evidence" value="ECO:0007669"/>
    <property type="project" value="UniProtKB-SubCell"/>
</dbReference>
<evidence type="ECO:0000256" key="1">
    <source>
        <dbReference type="ARBA" id="ARBA00004123"/>
    </source>
</evidence>
<evidence type="ECO:0000259" key="18">
    <source>
        <dbReference type="PROSITE" id="PS50051"/>
    </source>
</evidence>
<keyword evidence="4" id="KW-0235">DNA replication</keyword>
<dbReference type="Gene3D" id="2.40.50.140">
    <property type="entry name" value="Nucleic acid-binding proteins"/>
    <property type="match status" value="1"/>
</dbReference>
<evidence type="ECO:0000313" key="20">
    <source>
        <dbReference type="EnsemblMetazoa" id="PHUM307490-PA"/>
    </source>
</evidence>
<dbReference type="GO" id="GO:0017116">
    <property type="term" value="F:single-stranded DNA helicase activity"/>
    <property type="evidence" value="ECO:0007669"/>
    <property type="project" value="TreeGrafter"/>
</dbReference>
<dbReference type="PROSITE" id="PS00675">
    <property type="entry name" value="SIGMA54_INTERACT_1"/>
    <property type="match status" value="1"/>
</dbReference>
<dbReference type="eggNOG" id="KOG0477">
    <property type="taxonomic scope" value="Eukaryota"/>
</dbReference>
<dbReference type="PANTHER" id="PTHR11630">
    <property type="entry name" value="DNA REPLICATION LICENSING FACTOR MCM FAMILY MEMBER"/>
    <property type="match status" value="1"/>
</dbReference>
<dbReference type="AlphaFoldDB" id="E0VMB3"/>
<dbReference type="HOGENOM" id="CLU_000995_7_2_1"/>
<reference evidence="20" key="3">
    <citation type="submission" date="2020-05" db="UniProtKB">
        <authorList>
            <consortium name="EnsemblMetazoa"/>
        </authorList>
    </citation>
    <scope>IDENTIFICATION</scope>
    <source>
        <strain evidence="20">USDA</strain>
    </source>
</reference>
<dbReference type="CTD" id="8239197"/>
<dbReference type="KEGG" id="phu:Phum_PHUM307490"/>